<dbReference type="EMBL" id="FOCM01000005">
    <property type="protein sequence ID" value="SEN66095.1"/>
    <property type="molecule type" value="Genomic_DNA"/>
</dbReference>
<sequence>MNYIAIARENRQKALSTLGMNQRNLFIAPCHPIRARRDGLFRSAASRMSPNAAVVAAT</sequence>
<dbReference type="RefSeq" id="WP_175481730.1">
    <property type="nucleotide sequence ID" value="NZ_FOCM01000005.1"/>
</dbReference>
<accession>A0A1H8ID53</accession>
<dbReference type="Proteomes" id="UP000199372">
    <property type="component" value="Unassembled WGS sequence"/>
</dbReference>
<protein>
    <submittedName>
        <fullName evidence="1">Uncharacterized protein</fullName>
    </submittedName>
</protein>
<gene>
    <name evidence="1" type="ORF">SAMN04488011_105182</name>
</gene>
<evidence type="ECO:0000313" key="2">
    <source>
        <dbReference type="Proteomes" id="UP000199372"/>
    </source>
</evidence>
<evidence type="ECO:0000313" key="1">
    <source>
        <dbReference type="EMBL" id="SEN66095.1"/>
    </source>
</evidence>
<organism evidence="1 2">
    <name type="scientific">Palleronia pelagia</name>
    <dbReference type="NCBI Taxonomy" id="387096"/>
    <lineage>
        <taxon>Bacteria</taxon>
        <taxon>Pseudomonadati</taxon>
        <taxon>Pseudomonadota</taxon>
        <taxon>Alphaproteobacteria</taxon>
        <taxon>Rhodobacterales</taxon>
        <taxon>Roseobacteraceae</taxon>
        <taxon>Palleronia</taxon>
    </lineage>
</organism>
<dbReference type="AlphaFoldDB" id="A0A1H8ID53"/>
<name>A0A1H8ID53_9RHOB</name>
<proteinExistence type="predicted"/>
<keyword evidence="2" id="KW-1185">Reference proteome</keyword>
<reference evidence="2" key="1">
    <citation type="submission" date="2016-10" db="EMBL/GenBank/DDBJ databases">
        <authorList>
            <person name="Varghese N."/>
            <person name="Submissions S."/>
        </authorList>
    </citation>
    <scope>NUCLEOTIDE SEQUENCE [LARGE SCALE GENOMIC DNA]</scope>
    <source>
        <strain evidence="2">DSM 26893</strain>
    </source>
</reference>